<evidence type="ECO:0000313" key="6">
    <source>
        <dbReference type="EMBL" id="MBO8427437.1"/>
    </source>
</evidence>
<keyword evidence="2 4" id="KW-0067">ATP-binding</keyword>
<evidence type="ECO:0000256" key="1">
    <source>
        <dbReference type="ARBA" id="ARBA00022741"/>
    </source>
</evidence>
<dbReference type="Proteomes" id="UP000823613">
    <property type="component" value="Unassembled WGS sequence"/>
</dbReference>
<sequence length="306" mass="36544">MEKMIVKRDGSVEKFDESKIFKALKKAFIAANITFNDNEINELVSDIVKVTNGDTVSVEEIQDLVEKELMDKHYYEVAKLYIIYREKRNELRQYRMALNNLVPSYNLNKTLKDIQREFNNPVYSLDKLYRKYESHFIYKMSEEEKLHTLINSSLELISFEAPLWSEIGARLYLVNFYKELKDNLKKYNLNDFESRINLYINKFHYDKDLLNNYTKEELKSFEKLINRTKDKLIPYNLLHRILINYLVKLGEIDYIESFQEFYLLIAMVLAKNEENKLSKVSEYYEALSKQTLSLDNPLILPILKNL</sequence>
<dbReference type="PANTHER" id="PTHR21075">
    <property type="entry name" value="ANAEROBIC RIBONUCLEOSIDE-TRIPHOSPHATE REDUCTASE"/>
    <property type="match status" value="1"/>
</dbReference>
<gene>
    <name evidence="6" type="ORF">IAC58_02615</name>
</gene>
<dbReference type="InterPro" id="IPR013509">
    <property type="entry name" value="RNR_lsu_N"/>
</dbReference>
<dbReference type="EMBL" id="JADIMY010000056">
    <property type="protein sequence ID" value="MBO8427437.1"/>
    <property type="molecule type" value="Genomic_DNA"/>
</dbReference>
<dbReference type="InterPro" id="IPR008926">
    <property type="entry name" value="RNR_R1-su_N"/>
</dbReference>
<reference evidence="6" key="1">
    <citation type="submission" date="2020-10" db="EMBL/GenBank/DDBJ databases">
        <authorList>
            <person name="Gilroy R."/>
        </authorList>
    </citation>
    <scope>NUCLEOTIDE SEQUENCE</scope>
    <source>
        <strain evidence="6">11159</strain>
    </source>
</reference>
<keyword evidence="1 4" id="KW-0547">Nucleotide-binding</keyword>
<evidence type="ECO:0000313" key="7">
    <source>
        <dbReference type="Proteomes" id="UP000823613"/>
    </source>
</evidence>
<dbReference type="Pfam" id="PF00317">
    <property type="entry name" value="Ribonuc_red_lgN"/>
    <property type="match status" value="1"/>
</dbReference>
<dbReference type="GO" id="GO:0031250">
    <property type="term" value="C:anaerobic ribonucleoside-triphosphate reductase complex"/>
    <property type="evidence" value="ECO:0007669"/>
    <property type="project" value="TreeGrafter"/>
</dbReference>
<dbReference type="PANTHER" id="PTHR21075:SF0">
    <property type="entry name" value="ANAEROBIC RIBONUCLEOSIDE-TRIPHOSPHATE REDUCTASE"/>
    <property type="match status" value="1"/>
</dbReference>
<dbReference type="GO" id="GO:0005524">
    <property type="term" value="F:ATP binding"/>
    <property type="evidence" value="ECO:0007669"/>
    <property type="project" value="UniProtKB-UniRule"/>
</dbReference>
<reference evidence="6" key="2">
    <citation type="journal article" date="2021" name="PeerJ">
        <title>Extensive microbial diversity within the chicken gut microbiome revealed by metagenomics and culture.</title>
        <authorList>
            <person name="Gilroy R."/>
            <person name="Ravi A."/>
            <person name="Getino M."/>
            <person name="Pursley I."/>
            <person name="Horton D.L."/>
            <person name="Alikhan N.F."/>
            <person name="Baker D."/>
            <person name="Gharbi K."/>
            <person name="Hall N."/>
            <person name="Watson M."/>
            <person name="Adriaenssens E.M."/>
            <person name="Foster-Nyarko E."/>
            <person name="Jarju S."/>
            <person name="Secka A."/>
            <person name="Antonio M."/>
            <person name="Oren A."/>
            <person name="Chaudhuri R.R."/>
            <person name="La Ragione R."/>
            <person name="Hildebrand F."/>
            <person name="Pallen M.J."/>
        </authorList>
    </citation>
    <scope>NUCLEOTIDE SEQUENCE</scope>
    <source>
        <strain evidence="6">11159</strain>
    </source>
</reference>
<dbReference type="GO" id="GO:0008998">
    <property type="term" value="F:ribonucleoside-triphosphate reductase (thioredoxin) activity"/>
    <property type="evidence" value="ECO:0007669"/>
    <property type="project" value="TreeGrafter"/>
</dbReference>
<dbReference type="PROSITE" id="PS51161">
    <property type="entry name" value="ATP_CONE"/>
    <property type="match status" value="1"/>
</dbReference>
<accession>A0A9D9DIM7</accession>
<dbReference type="GO" id="GO:0004748">
    <property type="term" value="F:ribonucleoside-diphosphate reductase activity, thioredoxin disulfide as acceptor"/>
    <property type="evidence" value="ECO:0007669"/>
    <property type="project" value="InterPro"/>
</dbReference>
<dbReference type="SUPFAM" id="SSF48168">
    <property type="entry name" value="R1 subunit of ribonucleotide reductase, N-terminal domain"/>
    <property type="match status" value="1"/>
</dbReference>
<proteinExistence type="predicted"/>
<evidence type="ECO:0000259" key="5">
    <source>
        <dbReference type="PROSITE" id="PS51161"/>
    </source>
</evidence>
<dbReference type="Gene3D" id="3.20.70.20">
    <property type="match status" value="1"/>
</dbReference>
<evidence type="ECO:0000256" key="4">
    <source>
        <dbReference type="PROSITE-ProRule" id="PRU00492"/>
    </source>
</evidence>
<protein>
    <recommendedName>
        <fullName evidence="5">ATP-cone domain-containing protein</fullName>
    </recommendedName>
</protein>
<keyword evidence="3" id="KW-0215">Deoxyribonucleotide synthesis</keyword>
<dbReference type="GO" id="GO:0009265">
    <property type="term" value="P:2'-deoxyribonucleotide biosynthetic process"/>
    <property type="evidence" value="ECO:0007669"/>
    <property type="project" value="TreeGrafter"/>
</dbReference>
<organism evidence="6 7">
    <name type="scientific">Candidatus Onthovivens merdipullorum</name>
    <dbReference type="NCBI Taxonomy" id="2840889"/>
    <lineage>
        <taxon>Bacteria</taxon>
        <taxon>Bacillati</taxon>
        <taxon>Bacillota</taxon>
        <taxon>Bacilli</taxon>
        <taxon>Bacillales</taxon>
        <taxon>Candidatus Onthovivens</taxon>
    </lineage>
</organism>
<dbReference type="InterPro" id="IPR005144">
    <property type="entry name" value="ATP-cone_dom"/>
</dbReference>
<name>A0A9D9DIM7_9BACL</name>
<comment type="caution">
    <text evidence="6">The sequence shown here is derived from an EMBL/GenBank/DDBJ whole genome shotgun (WGS) entry which is preliminary data.</text>
</comment>
<feature type="domain" description="ATP-cone" evidence="5">
    <location>
        <begin position="3"/>
        <end position="92"/>
    </location>
</feature>
<dbReference type="Pfam" id="PF03477">
    <property type="entry name" value="ATP-cone"/>
    <property type="match status" value="1"/>
</dbReference>
<evidence type="ECO:0000256" key="3">
    <source>
        <dbReference type="ARBA" id="ARBA00023116"/>
    </source>
</evidence>
<evidence type="ECO:0000256" key="2">
    <source>
        <dbReference type="ARBA" id="ARBA00022840"/>
    </source>
</evidence>
<dbReference type="AlphaFoldDB" id="A0A9D9DIM7"/>